<dbReference type="OrthoDB" id="3985792at2"/>
<dbReference type="Proteomes" id="UP000035763">
    <property type="component" value="Unassembled WGS sequence"/>
</dbReference>
<organism evidence="3 4">
    <name type="scientific">Nostocoides australiense Ben110</name>
    <dbReference type="NCBI Taxonomy" id="1193182"/>
    <lineage>
        <taxon>Bacteria</taxon>
        <taxon>Bacillati</taxon>
        <taxon>Actinomycetota</taxon>
        <taxon>Actinomycetes</taxon>
        <taxon>Micrococcales</taxon>
        <taxon>Intrasporangiaceae</taxon>
        <taxon>Nostocoides</taxon>
    </lineage>
</organism>
<keyword evidence="4" id="KW-1185">Reference proteome</keyword>
<protein>
    <recommendedName>
        <fullName evidence="5">Extracellular repeat protein, HAF family</fullName>
    </recommendedName>
</protein>
<feature type="region of interest" description="Disordered" evidence="1">
    <location>
        <begin position="33"/>
        <end position="59"/>
    </location>
</feature>
<evidence type="ECO:0000256" key="2">
    <source>
        <dbReference type="SAM" id="SignalP"/>
    </source>
</evidence>
<feature type="chain" id="PRO_5039506125" description="Extracellular repeat protein, HAF family" evidence="2">
    <location>
        <begin position="32"/>
        <end position="372"/>
    </location>
</feature>
<feature type="compositionally biased region" description="Low complexity" evidence="1">
    <location>
        <begin position="46"/>
        <end position="59"/>
    </location>
</feature>
<name>W6JUG7_9MICO</name>
<reference evidence="3 4" key="1">
    <citation type="journal article" date="2013" name="ISME J.">
        <title>A metabolic model for members of the genus Tetrasphaera involved in enhanced biological phosphorus removal.</title>
        <authorList>
            <person name="Kristiansen R."/>
            <person name="Nguyen H.T.T."/>
            <person name="Saunders A.M."/>
            <person name="Nielsen J.L."/>
            <person name="Wimmer R."/>
            <person name="Le V.Q."/>
            <person name="McIlroy S.J."/>
            <person name="Petrovski S."/>
            <person name="Seviour R.J."/>
            <person name="Calteau A."/>
            <person name="Nielsen K.L."/>
            <person name="Nielsen P.H."/>
        </authorList>
    </citation>
    <scope>NUCLEOTIDE SEQUENCE [LARGE SCALE GENOMIC DNA]</scope>
    <source>
        <strain evidence="3 4">Ben110</strain>
    </source>
</reference>
<accession>W6JUG7</accession>
<dbReference type="STRING" id="1193182.BN11_1430004"/>
<gene>
    <name evidence="3" type="ORF">BN11_1430004</name>
</gene>
<evidence type="ECO:0000313" key="3">
    <source>
        <dbReference type="EMBL" id="CCH72191.1"/>
    </source>
</evidence>
<proteinExistence type="predicted"/>
<evidence type="ECO:0000313" key="4">
    <source>
        <dbReference type="Proteomes" id="UP000035763"/>
    </source>
</evidence>
<keyword evidence="2" id="KW-0732">Signal</keyword>
<evidence type="ECO:0008006" key="5">
    <source>
        <dbReference type="Google" id="ProtNLM"/>
    </source>
</evidence>
<evidence type="ECO:0000256" key="1">
    <source>
        <dbReference type="SAM" id="MobiDB-lite"/>
    </source>
</evidence>
<dbReference type="RefSeq" id="WP_048697361.1">
    <property type="nucleotide sequence ID" value="NZ_HG764815.1"/>
</dbReference>
<dbReference type="EMBL" id="CAJA01000050">
    <property type="protein sequence ID" value="CCH72191.1"/>
    <property type="molecule type" value="Genomic_DNA"/>
</dbReference>
<sequence>MPGIGPGETGVDTMRRSLVAGLMMVTSAALAGPAAGASDPVPPRTSSPRTAAPDTTTPAAAVLTPTVLPGLGGSSASAAAVNDSGVVAGTALATDGRYYAVQWTGGRITRLPALGGSECQARDIDNSGRIVGGCMTAAGTFKPVMWEGGRLTRIPAPGDFGMAVATSKAGIVGTYNVPGDDPFQTRRAFRWRPGQASARTITAPIGASAEGINDSGRVVGAMRWLWADPSPLGQYRAWTWSAGTQTQLGTLGGGTTPNDINNAGQVVGTSIAAGSRLVPFIWSSGRLRALPTGGRNSLTAQALNDGGVIVGTDGSQERAIRWASPSSPVTYLPQPSGTMLSQGQDVNRAGTVVGMAGSYDGSAFRFVAVVWK</sequence>
<feature type="signal peptide" evidence="2">
    <location>
        <begin position="1"/>
        <end position="31"/>
    </location>
</feature>
<dbReference type="AlphaFoldDB" id="W6JUG7"/>
<comment type="caution">
    <text evidence="3">The sequence shown here is derived from an EMBL/GenBank/DDBJ whole genome shotgun (WGS) entry which is preliminary data.</text>
</comment>